<organism evidence="2 3">
    <name type="scientific">Atlantibacter hermannii NBRC 105704</name>
    <dbReference type="NCBI Taxonomy" id="1115512"/>
    <lineage>
        <taxon>Bacteria</taxon>
        <taxon>Pseudomonadati</taxon>
        <taxon>Pseudomonadota</taxon>
        <taxon>Gammaproteobacteria</taxon>
        <taxon>Enterobacterales</taxon>
        <taxon>Enterobacteriaceae</taxon>
        <taxon>Atlantibacter</taxon>
    </lineage>
</organism>
<keyword evidence="3" id="KW-1185">Reference proteome</keyword>
<evidence type="ECO:0000313" key="2">
    <source>
        <dbReference type="EMBL" id="GAB51116.1"/>
    </source>
</evidence>
<comment type="caution">
    <text evidence="2">The sequence shown here is derived from an EMBL/GenBank/DDBJ whole genome shotgun (WGS) entry which is preliminary data.</text>
</comment>
<proteinExistence type="predicted"/>
<dbReference type="InterPro" id="IPR050263">
    <property type="entry name" value="Bact_Fimbrial_Adh_Pro"/>
</dbReference>
<dbReference type="AlphaFoldDB" id="H5UZF8"/>
<sequence length="188" mass="20322">MVRKLLLMSLMMGITHQAIGKLVAVSDGGLYVYGNVRESACRLEMDSAWQAVDLGDTTHAEINAVGKQSAPVQIKLYLLDCPEIATRMTNSNSMTTTTSSQQPGYQARFVAVSDAHNPDLIKVEGVSGIGLRLKDSHGRPVRLGQTGDTVLIDPGQNVITYTLQAERTAAAFIPGAYHAQVQFSIVYQ</sequence>
<dbReference type="GO" id="GO:0009289">
    <property type="term" value="C:pilus"/>
    <property type="evidence" value="ECO:0007669"/>
    <property type="project" value="InterPro"/>
</dbReference>
<dbReference type="InterPro" id="IPR000259">
    <property type="entry name" value="Adhesion_dom_fimbrial"/>
</dbReference>
<dbReference type="InterPro" id="IPR008966">
    <property type="entry name" value="Adhesion_dom_sf"/>
</dbReference>
<dbReference type="GeneID" id="92826947"/>
<gene>
    <name evidence="2" type="ORF">EH105704_02_01450</name>
</gene>
<dbReference type="eggNOG" id="COG3539">
    <property type="taxonomic scope" value="Bacteria"/>
</dbReference>
<dbReference type="GO" id="GO:0043709">
    <property type="term" value="P:cell adhesion involved in single-species biofilm formation"/>
    <property type="evidence" value="ECO:0007669"/>
    <property type="project" value="TreeGrafter"/>
</dbReference>
<evidence type="ECO:0000313" key="3">
    <source>
        <dbReference type="Proteomes" id="UP000010297"/>
    </source>
</evidence>
<dbReference type="InterPro" id="IPR036937">
    <property type="entry name" value="Adhesion_dom_fimbrial_sf"/>
</dbReference>
<dbReference type="PANTHER" id="PTHR33420">
    <property type="entry name" value="FIMBRIAL SUBUNIT ELFA-RELATED"/>
    <property type="match status" value="1"/>
</dbReference>
<dbReference type="Pfam" id="PF00419">
    <property type="entry name" value="Fimbrial"/>
    <property type="match status" value="1"/>
</dbReference>
<reference evidence="2 3" key="1">
    <citation type="submission" date="2012-02" db="EMBL/GenBank/DDBJ databases">
        <title>Whole genome shotgun sequence of Escherichia hermannii NBRC 105704.</title>
        <authorList>
            <person name="Yoshida I."/>
            <person name="Hosoyama A."/>
            <person name="Tsuchikane K."/>
            <person name="Katsumata H."/>
            <person name="Yamazaki S."/>
            <person name="Fujita N."/>
        </authorList>
    </citation>
    <scope>NUCLEOTIDE SEQUENCE [LARGE SCALE GENOMIC DNA]</scope>
    <source>
        <strain evidence="2 3">NBRC 105704</strain>
    </source>
</reference>
<evidence type="ECO:0000259" key="1">
    <source>
        <dbReference type="Pfam" id="PF00419"/>
    </source>
</evidence>
<dbReference type="EMBL" id="BAFF01000002">
    <property type="protein sequence ID" value="GAB51116.1"/>
    <property type="molecule type" value="Genomic_DNA"/>
</dbReference>
<dbReference type="RefSeq" id="WP_002434182.1">
    <property type="nucleotide sequence ID" value="NZ_BAFF01000002.1"/>
</dbReference>
<accession>H5UZF8</accession>
<name>H5UZF8_ATLHE</name>
<protein>
    <submittedName>
        <fullName evidence="2">Putative fimbrial-like protein</fullName>
    </submittedName>
</protein>
<dbReference type="SUPFAM" id="SSF49401">
    <property type="entry name" value="Bacterial adhesins"/>
    <property type="match status" value="1"/>
</dbReference>
<dbReference type="Gene3D" id="2.60.40.1090">
    <property type="entry name" value="Fimbrial-type adhesion domain"/>
    <property type="match status" value="1"/>
</dbReference>
<dbReference type="Proteomes" id="UP000010297">
    <property type="component" value="Unassembled WGS sequence"/>
</dbReference>
<dbReference type="PANTHER" id="PTHR33420:SF25">
    <property type="entry name" value="PROTEIN FIMF"/>
    <property type="match status" value="1"/>
</dbReference>
<feature type="domain" description="Fimbrial-type adhesion" evidence="1">
    <location>
        <begin position="32"/>
        <end position="188"/>
    </location>
</feature>